<accession>F3GLN0</accession>
<comment type="caution">
    <text evidence="1">The sequence shown here is derived from an EMBL/GenBank/DDBJ whole genome shotgun (WGS) entry which is preliminary data.</text>
</comment>
<dbReference type="AlphaFoldDB" id="F3GLN0"/>
<feature type="non-terminal residue" evidence="1">
    <location>
        <position position="55"/>
    </location>
</feature>
<gene>
    <name evidence="1" type="ORF">PSYPI_39174</name>
</gene>
<organism evidence="1 2">
    <name type="scientific">Pseudomonas syringae pv. pisi str. 1704B</name>
    <dbReference type="NCBI Taxonomy" id="629263"/>
    <lineage>
        <taxon>Bacteria</taxon>
        <taxon>Pseudomonadati</taxon>
        <taxon>Pseudomonadota</taxon>
        <taxon>Gammaproteobacteria</taxon>
        <taxon>Pseudomonadales</taxon>
        <taxon>Pseudomonadaceae</taxon>
        <taxon>Pseudomonas</taxon>
        <taxon>Pseudomonas syringae</taxon>
    </lineage>
</organism>
<keyword evidence="2" id="KW-1185">Reference proteome</keyword>
<sequence>MCLALPSVAAPLDTTGLRLDKVVLVSATVSVRLPIPPSCNAGRPRPGQRLVSATV</sequence>
<dbReference type="EMBL" id="AEAI01002692">
    <property type="protein sequence ID" value="EGH47983.1"/>
    <property type="molecule type" value="Genomic_DNA"/>
</dbReference>
<reference evidence="1 2" key="1">
    <citation type="journal article" date="2011" name="PLoS Pathog.">
        <title>Dynamic evolution of pathogenicity revealed by sequencing and comparative genomics of 19 Pseudomonas syringae isolates.</title>
        <authorList>
            <person name="Baltrus D.A."/>
            <person name="Nishimura M.T."/>
            <person name="Romanchuk A."/>
            <person name="Chang J.H."/>
            <person name="Mukhtar M.S."/>
            <person name="Cherkis K."/>
            <person name="Roach J."/>
            <person name="Grant S.R."/>
            <person name="Jones C.D."/>
            <person name="Dangl J.L."/>
        </authorList>
    </citation>
    <scope>NUCLEOTIDE SEQUENCE [LARGE SCALE GENOMIC DNA]</scope>
    <source>
        <strain evidence="1 2">1704B</strain>
    </source>
</reference>
<protein>
    <submittedName>
        <fullName evidence="1">Uncharacterized protein</fullName>
    </submittedName>
</protein>
<evidence type="ECO:0000313" key="2">
    <source>
        <dbReference type="Proteomes" id="UP000004986"/>
    </source>
</evidence>
<dbReference type="Proteomes" id="UP000004986">
    <property type="component" value="Unassembled WGS sequence"/>
</dbReference>
<name>F3GLN0_PSESJ</name>
<dbReference type="HOGENOM" id="CLU_3037238_0_0_6"/>
<evidence type="ECO:0000313" key="1">
    <source>
        <dbReference type="EMBL" id="EGH47983.1"/>
    </source>
</evidence>
<proteinExistence type="predicted"/>